<name>A0A4Z2GER2_9TELE</name>
<evidence type="ECO:0000313" key="2">
    <source>
        <dbReference type="Proteomes" id="UP000314294"/>
    </source>
</evidence>
<proteinExistence type="predicted"/>
<organism evidence="1 2">
    <name type="scientific">Liparis tanakae</name>
    <name type="common">Tanaka's snailfish</name>
    <dbReference type="NCBI Taxonomy" id="230148"/>
    <lineage>
        <taxon>Eukaryota</taxon>
        <taxon>Metazoa</taxon>
        <taxon>Chordata</taxon>
        <taxon>Craniata</taxon>
        <taxon>Vertebrata</taxon>
        <taxon>Euteleostomi</taxon>
        <taxon>Actinopterygii</taxon>
        <taxon>Neopterygii</taxon>
        <taxon>Teleostei</taxon>
        <taxon>Neoteleostei</taxon>
        <taxon>Acanthomorphata</taxon>
        <taxon>Eupercaria</taxon>
        <taxon>Perciformes</taxon>
        <taxon>Cottioidei</taxon>
        <taxon>Cottales</taxon>
        <taxon>Liparidae</taxon>
        <taxon>Liparis</taxon>
    </lineage>
</organism>
<protein>
    <submittedName>
        <fullName evidence="1">Uncharacterized protein</fullName>
    </submittedName>
</protein>
<dbReference type="AlphaFoldDB" id="A0A4Z2GER2"/>
<dbReference type="EMBL" id="SRLO01000573">
    <property type="protein sequence ID" value="TNN51701.1"/>
    <property type="molecule type" value="Genomic_DNA"/>
</dbReference>
<reference evidence="1 2" key="1">
    <citation type="submission" date="2019-03" db="EMBL/GenBank/DDBJ databases">
        <title>First draft genome of Liparis tanakae, snailfish: a comprehensive survey of snailfish specific genes.</title>
        <authorList>
            <person name="Kim W."/>
            <person name="Song I."/>
            <person name="Jeong J.-H."/>
            <person name="Kim D."/>
            <person name="Kim S."/>
            <person name="Ryu S."/>
            <person name="Song J.Y."/>
            <person name="Lee S.K."/>
        </authorList>
    </citation>
    <scope>NUCLEOTIDE SEQUENCE [LARGE SCALE GENOMIC DNA]</scope>
    <source>
        <tissue evidence="1">Muscle</tissue>
    </source>
</reference>
<comment type="caution">
    <text evidence="1">The sequence shown here is derived from an EMBL/GenBank/DDBJ whole genome shotgun (WGS) entry which is preliminary data.</text>
</comment>
<sequence length="111" mass="12066">MLQRIVRQLLTFRGARLQAVPPGVVVLLVQSVSPIDALGPQRAEPLFPQSVVQHGQGVAGVVQLAASDDAEVVQRQQAHRHVSHEDVALHLHDALEQRPRQNIRGEAAAVD</sequence>
<keyword evidence="2" id="KW-1185">Reference proteome</keyword>
<gene>
    <name evidence="1" type="ORF">EYF80_038113</name>
</gene>
<evidence type="ECO:0000313" key="1">
    <source>
        <dbReference type="EMBL" id="TNN51701.1"/>
    </source>
</evidence>
<accession>A0A4Z2GER2</accession>
<dbReference type="Proteomes" id="UP000314294">
    <property type="component" value="Unassembled WGS sequence"/>
</dbReference>